<reference evidence="4 5" key="1">
    <citation type="submission" date="2016-10" db="EMBL/GenBank/DDBJ databases">
        <title>Draft genome sequence of Coniochaeta ligniaria NRRL30616, a lignocellulolytic fungus for bioabatement of inhibitors in plant biomass hydrolysates.</title>
        <authorList>
            <consortium name="DOE Joint Genome Institute"/>
            <person name="Jimenez D.J."/>
            <person name="Hector R.E."/>
            <person name="Riley R."/>
            <person name="Sun H."/>
            <person name="Grigoriev I.V."/>
            <person name="Van Elsas J.D."/>
            <person name="Nichols N.N."/>
        </authorList>
    </citation>
    <scope>NUCLEOTIDE SEQUENCE [LARGE SCALE GENOMIC DNA]</scope>
    <source>
        <strain evidence="4 5">NRRL 30616</strain>
    </source>
</reference>
<keyword evidence="2" id="KW-0472">Membrane</keyword>
<evidence type="ECO:0000256" key="3">
    <source>
        <dbReference type="SAM" id="SignalP"/>
    </source>
</evidence>
<evidence type="ECO:0000256" key="2">
    <source>
        <dbReference type="SAM" id="Phobius"/>
    </source>
</evidence>
<feature type="region of interest" description="Disordered" evidence="1">
    <location>
        <begin position="268"/>
        <end position="306"/>
    </location>
</feature>
<evidence type="ECO:0000313" key="4">
    <source>
        <dbReference type="EMBL" id="OIW35477.1"/>
    </source>
</evidence>
<accession>A0A1J7J7Q6</accession>
<keyword evidence="2" id="KW-1133">Transmembrane helix</keyword>
<keyword evidence="3" id="KW-0732">Signal</keyword>
<feature type="transmembrane region" description="Helical" evidence="2">
    <location>
        <begin position="314"/>
        <end position="338"/>
    </location>
</feature>
<name>A0A1J7J7Q6_9PEZI</name>
<dbReference type="STRING" id="1408157.A0A1J7J7Q6"/>
<dbReference type="InParanoid" id="A0A1J7J7Q6"/>
<evidence type="ECO:0000313" key="5">
    <source>
        <dbReference type="Proteomes" id="UP000182658"/>
    </source>
</evidence>
<feature type="compositionally biased region" description="Low complexity" evidence="1">
    <location>
        <begin position="269"/>
        <end position="306"/>
    </location>
</feature>
<dbReference type="PANTHER" id="PTHR16861">
    <property type="entry name" value="GLYCOPROTEIN 38"/>
    <property type="match status" value="1"/>
</dbReference>
<dbReference type="Proteomes" id="UP000182658">
    <property type="component" value="Unassembled WGS sequence"/>
</dbReference>
<proteinExistence type="predicted"/>
<keyword evidence="2" id="KW-0812">Transmembrane</keyword>
<feature type="signal peptide" evidence="3">
    <location>
        <begin position="1"/>
        <end position="22"/>
    </location>
</feature>
<dbReference type="EMBL" id="KV875093">
    <property type="protein sequence ID" value="OIW35477.1"/>
    <property type="molecule type" value="Genomic_DNA"/>
</dbReference>
<dbReference type="OrthoDB" id="5240751at2759"/>
<evidence type="ECO:0000256" key="1">
    <source>
        <dbReference type="SAM" id="MobiDB-lite"/>
    </source>
</evidence>
<dbReference type="PANTHER" id="PTHR16861:SF4">
    <property type="entry name" value="SH3 DOMAIN PROTEIN (AFU_ORTHOLOGUE AFUA_1G13610)"/>
    <property type="match status" value="1"/>
</dbReference>
<feature type="region of interest" description="Disordered" evidence="1">
    <location>
        <begin position="95"/>
        <end position="115"/>
    </location>
</feature>
<organism evidence="4 5">
    <name type="scientific">Coniochaeta ligniaria NRRL 30616</name>
    <dbReference type="NCBI Taxonomy" id="1408157"/>
    <lineage>
        <taxon>Eukaryota</taxon>
        <taxon>Fungi</taxon>
        <taxon>Dikarya</taxon>
        <taxon>Ascomycota</taxon>
        <taxon>Pezizomycotina</taxon>
        <taxon>Sordariomycetes</taxon>
        <taxon>Sordariomycetidae</taxon>
        <taxon>Coniochaetales</taxon>
        <taxon>Coniochaetaceae</taxon>
        <taxon>Coniochaeta</taxon>
    </lineage>
</organism>
<feature type="chain" id="PRO_5012543475" description="Mid2 domain-containing protein" evidence="3">
    <location>
        <begin position="23"/>
        <end position="496"/>
    </location>
</feature>
<feature type="region of interest" description="Disordered" evidence="1">
    <location>
        <begin position="136"/>
        <end position="183"/>
    </location>
</feature>
<evidence type="ECO:0008006" key="6">
    <source>
        <dbReference type="Google" id="ProtNLM"/>
    </source>
</evidence>
<keyword evidence="5" id="KW-1185">Reference proteome</keyword>
<feature type="compositionally biased region" description="Low complexity" evidence="1">
    <location>
        <begin position="173"/>
        <end position="183"/>
    </location>
</feature>
<gene>
    <name evidence="4" type="ORF">CONLIGDRAFT_639752</name>
</gene>
<feature type="compositionally biased region" description="Low complexity" evidence="1">
    <location>
        <begin position="95"/>
        <end position="111"/>
    </location>
</feature>
<sequence>MRLSPSTVLWLAAASSVGTVKGEDSITFRDSDFTVGGVDNAAVFQVAIYDTQTHQFHWNANQSVAVTIKAVNLRAFSGIVDGTLAGTLVGTFSTTTGTEPVSTTTPTTTVGPPGPQTTHLQEMKAHGIVPITPILGGDWQSGREKRSGEPVSTGSVPLPGIITSKSTTHPIESDPVPSSPSPVVEDLPGLSGGSSGTVYITNLTQLGESEFAGKKLWLELLWDAPDGQHTVYSRAFAVTTATKNDGATIAGSDSAYYKTAPVKNETIISPTTTTPSASATSTTAPSASASALSPMGGSGSAPGSHSASGLSTGAIAGIAVAAALIGLALLAVLIFCLVRRNRRQRRNAPLAKTDLSQGGYGNGIATPDLVAQKEADAAGVDGVAPHSPYSDDGVPVVAGGGGQRGMSLRRGSAAAVAAARHEEMPLARAVSGREVVGVGDDREGSARGSSSLADRETPTAVRHLVEEGMTADEIRRLEEEERELDQAIEQAGGGRR</sequence>
<protein>
    <recommendedName>
        <fullName evidence="6">Mid2 domain-containing protein</fullName>
    </recommendedName>
</protein>
<feature type="region of interest" description="Disordered" evidence="1">
    <location>
        <begin position="438"/>
        <end position="458"/>
    </location>
</feature>
<dbReference type="AlphaFoldDB" id="A0A1J7J7Q6"/>